<keyword evidence="8 10" id="KW-0546">Nucleotide metabolism</keyword>
<comment type="subunit">
    <text evidence="5 10">Homotrimer.</text>
</comment>
<dbReference type="PANTHER" id="PTHR11241:SF0">
    <property type="entry name" value="DEOXYURIDINE 5'-TRIPHOSPHATE NUCLEOTIDOHYDROLASE"/>
    <property type="match status" value="1"/>
</dbReference>
<accession>A0A9P6X3C7</accession>
<dbReference type="InterPro" id="IPR008181">
    <property type="entry name" value="dUTPase"/>
</dbReference>
<dbReference type="OrthoDB" id="10261072at2759"/>
<evidence type="ECO:0000256" key="1">
    <source>
        <dbReference type="ARBA" id="ARBA00001946"/>
    </source>
</evidence>
<dbReference type="InterPro" id="IPR033704">
    <property type="entry name" value="dUTPase_trimeric"/>
</dbReference>
<evidence type="ECO:0000256" key="9">
    <source>
        <dbReference type="ARBA" id="ARBA00047686"/>
    </source>
</evidence>
<dbReference type="GO" id="GO:0000287">
    <property type="term" value="F:magnesium ion binding"/>
    <property type="evidence" value="ECO:0007669"/>
    <property type="project" value="UniProtKB-UniRule"/>
</dbReference>
<evidence type="ECO:0000256" key="3">
    <source>
        <dbReference type="ARBA" id="ARBA00005142"/>
    </source>
</evidence>
<evidence type="ECO:0000256" key="8">
    <source>
        <dbReference type="ARBA" id="ARBA00023080"/>
    </source>
</evidence>
<dbReference type="PANTHER" id="PTHR11241">
    <property type="entry name" value="DEOXYURIDINE 5'-TRIPHOSPHATE NUCLEOTIDOHYDROLASE"/>
    <property type="match status" value="1"/>
</dbReference>
<dbReference type="Pfam" id="PF04000">
    <property type="entry name" value="Sas10_Utp3"/>
    <property type="match status" value="1"/>
</dbReference>
<evidence type="ECO:0000256" key="10">
    <source>
        <dbReference type="RuleBase" id="RU367024"/>
    </source>
</evidence>
<dbReference type="GO" id="GO:0046081">
    <property type="term" value="P:dUTP catabolic process"/>
    <property type="evidence" value="ECO:0007669"/>
    <property type="project" value="UniProtKB-UniRule"/>
</dbReference>
<comment type="similarity">
    <text evidence="4 10">Belongs to the dUTPase family.</text>
</comment>
<comment type="catalytic activity">
    <reaction evidence="9 10">
        <text>dUTP + H2O = dUMP + diphosphate + H(+)</text>
        <dbReference type="Rhea" id="RHEA:10248"/>
        <dbReference type="ChEBI" id="CHEBI:15377"/>
        <dbReference type="ChEBI" id="CHEBI:15378"/>
        <dbReference type="ChEBI" id="CHEBI:33019"/>
        <dbReference type="ChEBI" id="CHEBI:61555"/>
        <dbReference type="ChEBI" id="CHEBI:246422"/>
        <dbReference type="EC" id="3.6.1.23"/>
    </reaction>
</comment>
<proteinExistence type="inferred from homology"/>
<evidence type="ECO:0000313" key="12">
    <source>
        <dbReference type="EMBL" id="KAG1304038.1"/>
    </source>
</evidence>
<dbReference type="GO" id="GO:0004170">
    <property type="term" value="F:dUTP diphosphatase activity"/>
    <property type="evidence" value="ECO:0007669"/>
    <property type="project" value="UniProtKB-UniRule"/>
</dbReference>
<dbReference type="Pfam" id="PF00692">
    <property type="entry name" value="dUTPase"/>
    <property type="match status" value="1"/>
</dbReference>
<name>A0A9P6X3C7_RHIOR</name>
<sequence length="315" mass="34888">MSTEEVPKKAVRALRSRLQTVKNHLEPILSRPLSEINAKLSMTERYELQVLLSYSLNTLYYIYLRSSGSDPQKHDVMKELQRVQTYIKKLKVHQGKGPKPNMRLNKEAAGRFIKAAITEQGSNDGENKKKRTNEVITVEDSSSDEEGEIKKPAKKKGRVAMDPFTGNYNKMSNSPQLLIKRLSEHAKLPTRGSAHAAGYDIYCAHDIIIPAKGKAIVATDISLAIPIGHYGRVAPRSGLASKHHLDTGAGVIDADYRGPLGVLMFNFSEQDYEVKRGDRVAQLILEKISTPEVVEVDSLEESVRGVGGFGSTGYQ</sequence>
<dbReference type="GO" id="GO:0006226">
    <property type="term" value="P:dUMP biosynthetic process"/>
    <property type="evidence" value="ECO:0007669"/>
    <property type="project" value="UniProtKB-UniRule"/>
</dbReference>
<dbReference type="InterPro" id="IPR036157">
    <property type="entry name" value="dUTPase-like_sf"/>
</dbReference>
<evidence type="ECO:0000256" key="7">
    <source>
        <dbReference type="ARBA" id="ARBA00022842"/>
    </source>
</evidence>
<evidence type="ECO:0000256" key="6">
    <source>
        <dbReference type="ARBA" id="ARBA00022801"/>
    </source>
</evidence>
<comment type="pathway">
    <text evidence="3 10">Pyrimidine metabolism; dUMP biosynthesis; dUMP from dCTP (dUTP route): step 2/2.</text>
</comment>
<dbReference type="EC" id="3.6.1.23" evidence="10"/>
<comment type="caution">
    <text evidence="12">The sequence shown here is derived from an EMBL/GenBank/DDBJ whole genome shotgun (WGS) entry which is preliminary data.</text>
</comment>
<dbReference type="NCBIfam" id="TIGR00576">
    <property type="entry name" value="dut"/>
    <property type="match status" value="1"/>
</dbReference>
<dbReference type="CDD" id="cd07557">
    <property type="entry name" value="trimeric_dUTPase"/>
    <property type="match status" value="1"/>
</dbReference>
<keyword evidence="6 10" id="KW-0378">Hydrolase</keyword>
<feature type="domain" description="dUTPase-like" evidence="11">
    <location>
        <begin position="185"/>
        <end position="313"/>
    </location>
</feature>
<evidence type="ECO:0000256" key="2">
    <source>
        <dbReference type="ARBA" id="ARBA00003495"/>
    </source>
</evidence>
<evidence type="ECO:0000256" key="4">
    <source>
        <dbReference type="ARBA" id="ARBA00006581"/>
    </source>
</evidence>
<gene>
    <name evidence="12" type="ORF">G6F64_009551</name>
</gene>
<dbReference type="InterPro" id="IPR007146">
    <property type="entry name" value="Sas10/Utp3/C1D"/>
</dbReference>
<evidence type="ECO:0000313" key="13">
    <source>
        <dbReference type="Proteomes" id="UP000716291"/>
    </source>
</evidence>
<keyword evidence="10" id="KW-0479">Metal-binding</keyword>
<comment type="cofactor">
    <cofactor evidence="1 10">
        <name>Mg(2+)</name>
        <dbReference type="ChEBI" id="CHEBI:18420"/>
    </cofactor>
</comment>
<dbReference type="EMBL" id="JAANQT010001761">
    <property type="protein sequence ID" value="KAG1304038.1"/>
    <property type="molecule type" value="Genomic_DNA"/>
</dbReference>
<organism evidence="12 13">
    <name type="scientific">Rhizopus oryzae</name>
    <name type="common">Mucormycosis agent</name>
    <name type="synonym">Rhizopus arrhizus var. delemar</name>
    <dbReference type="NCBI Taxonomy" id="64495"/>
    <lineage>
        <taxon>Eukaryota</taxon>
        <taxon>Fungi</taxon>
        <taxon>Fungi incertae sedis</taxon>
        <taxon>Mucoromycota</taxon>
        <taxon>Mucoromycotina</taxon>
        <taxon>Mucoromycetes</taxon>
        <taxon>Mucorales</taxon>
        <taxon>Mucorineae</taxon>
        <taxon>Rhizopodaceae</taxon>
        <taxon>Rhizopus</taxon>
    </lineage>
</organism>
<dbReference type="FunFam" id="2.70.40.10:FF:000004">
    <property type="entry name" value="Deoxyuridine triphosphatase"/>
    <property type="match status" value="1"/>
</dbReference>
<dbReference type="NCBIfam" id="NF001862">
    <property type="entry name" value="PRK00601.1"/>
    <property type="match status" value="1"/>
</dbReference>
<evidence type="ECO:0000259" key="11">
    <source>
        <dbReference type="Pfam" id="PF00692"/>
    </source>
</evidence>
<evidence type="ECO:0000256" key="5">
    <source>
        <dbReference type="ARBA" id="ARBA00011233"/>
    </source>
</evidence>
<reference evidence="12" key="1">
    <citation type="journal article" date="2020" name="Microb. Genom.">
        <title>Genetic diversity of clinical and environmental Mucorales isolates obtained from an investigation of mucormycosis cases among solid organ transplant recipients.</title>
        <authorList>
            <person name="Nguyen M.H."/>
            <person name="Kaul D."/>
            <person name="Muto C."/>
            <person name="Cheng S.J."/>
            <person name="Richter R.A."/>
            <person name="Bruno V.M."/>
            <person name="Liu G."/>
            <person name="Beyhan S."/>
            <person name="Sundermann A.J."/>
            <person name="Mounaud S."/>
            <person name="Pasculle A.W."/>
            <person name="Nierman W.C."/>
            <person name="Driscoll E."/>
            <person name="Cumbie R."/>
            <person name="Clancy C.J."/>
            <person name="Dupont C.L."/>
        </authorList>
    </citation>
    <scope>NUCLEOTIDE SEQUENCE</scope>
    <source>
        <strain evidence="12">GL11</strain>
    </source>
</reference>
<dbReference type="Proteomes" id="UP000716291">
    <property type="component" value="Unassembled WGS sequence"/>
</dbReference>
<dbReference type="SUPFAM" id="SSF51283">
    <property type="entry name" value="dUTPase-like"/>
    <property type="match status" value="1"/>
</dbReference>
<dbReference type="InterPro" id="IPR029054">
    <property type="entry name" value="dUTPase-like"/>
</dbReference>
<dbReference type="AlphaFoldDB" id="A0A9P6X3C7"/>
<protein>
    <recommendedName>
        <fullName evidence="10">Deoxyuridine 5'-triphosphate nucleotidohydrolase</fullName>
        <shortName evidence="10">dUTPase</shortName>
        <ecNumber evidence="10">3.6.1.23</ecNumber>
    </recommendedName>
    <alternativeName>
        <fullName evidence="10">dUTP pyrophosphatase</fullName>
    </alternativeName>
</protein>
<dbReference type="Gene3D" id="2.70.40.10">
    <property type="match status" value="1"/>
</dbReference>
<comment type="function">
    <text evidence="2">This enzyme is involved in nucleotide metabolism: it produces dUMP, the immediate precursor of thymidine nucleotides and it decreases the intracellular concentration of dUTP so that uracil cannot be incorporated into DNA.</text>
</comment>
<keyword evidence="7 10" id="KW-0460">Magnesium</keyword>
<comment type="function">
    <text evidence="10">Involved in nucleotide metabolism via production of dUMP, the immediate precursor of thymidine nucleotides, and decreases the intracellular concentration of dUTP so that uracil cannot be incorporated into DNA.</text>
</comment>
<keyword evidence="13" id="KW-1185">Reference proteome</keyword>